<proteinExistence type="predicted"/>
<dbReference type="EMBL" id="CP143791">
    <property type="protein sequence ID" value="WVN91199.1"/>
    <property type="molecule type" value="Genomic_DNA"/>
</dbReference>
<keyword evidence="3" id="KW-1185">Reference proteome</keyword>
<dbReference type="RefSeq" id="XP_066071899.1">
    <property type="nucleotide sequence ID" value="XM_066215802.1"/>
</dbReference>
<evidence type="ECO:0000313" key="2">
    <source>
        <dbReference type="EMBL" id="WVN91199.1"/>
    </source>
</evidence>
<reference evidence="2" key="3">
    <citation type="submission" date="2024-01" db="EMBL/GenBank/DDBJ databases">
        <authorList>
            <person name="Coelho M.A."/>
            <person name="David-Palma M."/>
            <person name="Shea T."/>
            <person name="Sun S."/>
            <person name="Cuomo C.A."/>
            <person name="Heitman J."/>
        </authorList>
    </citation>
    <scope>NUCLEOTIDE SEQUENCE</scope>
    <source>
        <strain evidence="2">CBS 7841</strain>
    </source>
</reference>
<evidence type="ECO:0000256" key="1">
    <source>
        <dbReference type="SAM" id="MobiDB-lite"/>
    </source>
</evidence>
<feature type="region of interest" description="Disordered" evidence="1">
    <location>
        <begin position="252"/>
        <end position="278"/>
    </location>
</feature>
<gene>
    <name evidence="2" type="ORF">L203_106456</name>
</gene>
<organism evidence="2 3">
    <name type="scientific">Cryptococcus depauperatus CBS 7841</name>
    <dbReference type="NCBI Taxonomy" id="1295531"/>
    <lineage>
        <taxon>Eukaryota</taxon>
        <taxon>Fungi</taxon>
        <taxon>Dikarya</taxon>
        <taxon>Basidiomycota</taxon>
        <taxon>Agaricomycotina</taxon>
        <taxon>Tremellomycetes</taxon>
        <taxon>Tremellales</taxon>
        <taxon>Cryptococcaceae</taxon>
        <taxon>Cryptococcus</taxon>
    </lineage>
</organism>
<feature type="compositionally biased region" description="Basic and acidic residues" evidence="1">
    <location>
        <begin position="252"/>
        <end position="264"/>
    </location>
</feature>
<dbReference type="AlphaFoldDB" id="A0A1E3IIW4"/>
<sequence>MSDTSSATSASVRSGYTGSTALDNGSAPPDHLALKEFTQYTSNGGSTAKGPGGWSKALGSSFNNAASRVGEKASNCKSWIEAWSSRQLDEMNGHRVNGGKCLGMIDSHLTRIEGSLSNMNPKVTERNSEAIANVLSLVGSSKLLTSMIQPELGTKAKPNWEAATRNISQLSSNAEKIREGVSTMNLGSRPLNAHVAGLCEKVDKLDEHNWQRQMTNETHLREMRKAANVASEVSKPSKDPRCFDAWKSWFSRKEGDSEKGDQKPSKVAWQNDEKSYLG</sequence>
<feature type="region of interest" description="Disordered" evidence="1">
    <location>
        <begin position="1"/>
        <end position="30"/>
    </location>
</feature>
<reference evidence="2" key="2">
    <citation type="journal article" date="2022" name="Elife">
        <title>Obligate sexual reproduction of a homothallic fungus closely related to the Cryptococcus pathogenic species complex.</title>
        <authorList>
            <person name="Passer A.R."/>
            <person name="Clancey S.A."/>
            <person name="Shea T."/>
            <person name="David-Palma M."/>
            <person name="Averette A.F."/>
            <person name="Boekhout T."/>
            <person name="Porcel B.M."/>
            <person name="Nowrousian M."/>
            <person name="Cuomo C.A."/>
            <person name="Sun S."/>
            <person name="Heitman J."/>
            <person name="Coelho M.A."/>
        </authorList>
    </citation>
    <scope>NUCLEOTIDE SEQUENCE</scope>
    <source>
        <strain evidence="2">CBS 7841</strain>
    </source>
</reference>
<name>A0A1E3IIW4_9TREE</name>
<reference evidence="2" key="1">
    <citation type="submission" date="2016-06" db="EMBL/GenBank/DDBJ databases">
        <authorList>
            <person name="Cuomo C."/>
            <person name="Litvintseva A."/>
            <person name="Heitman J."/>
            <person name="Chen Y."/>
            <person name="Sun S."/>
            <person name="Springer D."/>
            <person name="Dromer F."/>
            <person name="Young S."/>
            <person name="Zeng Q."/>
            <person name="Chapman S."/>
            <person name="Gujja S."/>
            <person name="Saif S."/>
            <person name="Birren B."/>
        </authorList>
    </citation>
    <scope>NUCLEOTIDE SEQUENCE</scope>
    <source>
        <strain evidence="2">CBS 7841</strain>
    </source>
</reference>
<feature type="compositionally biased region" description="Polar residues" evidence="1">
    <location>
        <begin position="1"/>
        <end position="23"/>
    </location>
</feature>
<accession>A0A1E3IIW4</accession>
<dbReference type="KEGG" id="cdep:91090664"/>
<dbReference type="VEuPathDB" id="FungiDB:L203_02543"/>
<evidence type="ECO:0000313" key="3">
    <source>
        <dbReference type="Proteomes" id="UP000094043"/>
    </source>
</evidence>
<protein>
    <submittedName>
        <fullName evidence="2">Uncharacterized protein</fullName>
    </submittedName>
</protein>
<dbReference type="Proteomes" id="UP000094043">
    <property type="component" value="Chromosome 8"/>
</dbReference>
<dbReference type="GeneID" id="91090664"/>